<gene>
    <name evidence="1" type="ORF">RB614_03125</name>
</gene>
<dbReference type="Gene3D" id="1.25.40.10">
    <property type="entry name" value="Tetratricopeptide repeat domain"/>
    <property type="match status" value="2"/>
</dbReference>
<evidence type="ECO:0000313" key="2">
    <source>
        <dbReference type="Proteomes" id="UP001230908"/>
    </source>
</evidence>
<keyword evidence="2" id="KW-1185">Reference proteome</keyword>
<dbReference type="Gene3D" id="1.10.260.40">
    <property type="entry name" value="lambda repressor-like DNA-binding domains"/>
    <property type="match status" value="1"/>
</dbReference>
<name>A0ABU0Z8X3_9ACTN</name>
<dbReference type="RefSeq" id="WP_308710771.1">
    <property type="nucleotide sequence ID" value="NZ_JAVHUY010000002.1"/>
</dbReference>
<comment type="caution">
    <text evidence="1">The sequence shown here is derived from an EMBL/GenBank/DDBJ whole genome shotgun (WGS) entry which is preliminary data.</text>
</comment>
<dbReference type="SUPFAM" id="SSF47413">
    <property type="entry name" value="lambda repressor-like DNA-binding domains"/>
    <property type="match status" value="1"/>
</dbReference>
<dbReference type="SUPFAM" id="SSF48452">
    <property type="entry name" value="TPR-like"/>
    <property type="match status" value="1"/>
</dbReference>
<protein>
    <submittedName>
        <fullName evidence="1">Helix-turn-helix transcriptional regulator</fullName>
    </submittedName>
</protein>
<proteinExistence type="predicted"/>
<organism evidence="1 2">
    <name type="scientific">Phytohabitans maris</name>
    <dbReference type="NCBI Taxonomy" id="3071409"/>
    <lineage>
        <taxon>Bacteria</taxon>
        <taxon>Bacillati</taxon>
        <taxon>Actinomycetota</taxon>
        <taxon>Actinomycetes</taxon>
        <taxon>Micromonosporales</taxon>
        <taxon>Micromonosporaceae</taxon>
    </lineage>
</organism>
<evidence type="ECO:0000313" key="1">
    <source>
        <dbReference type="EMBL" id="MDQ7903505.1"/>
    </source>
</evidence>
<dbReference type="InterPro" id="IPR001387">
    <property type="entry name" value="Cro/C1-type_HTH"/>
</dbReference>
<dbReference type="CDD" id="cd00093">
    <property type="entry name" value="HTH_XRE"/>
    <property type="match status" value="1"/>
</dbReference>
<dbReference type="EMBL" id="JAVHUY010000002">
    <property type="protein sequence ID" value="MDQ7903505.1"/>
    <property type="molecule type" value="Genomic_DNA"/>
</dbReference>
<dbReference type="Proteomes" id="UP001230908">
    <property type="component" value="Unassembled WGS sequence"/>
</dbReference>
<dbReference type="InterPro" id="IPR011990">
    <property type="entry name" value="TPR-like_helical_dom_sf"/>
</dbReference>
<accession>A0ABU0Z8X3</accession>
<reference evidence="1 2" key="1">
    <citation type="submission" date="2023-08" db="EMBL/GenBank/DDBJ databases">
        <title>Phytohabitans sansha sp. nov., isolated from marine sediment.</title>
        <authorList>
            <person name="Zhao Y."/>
            <person name="Yi K."/>
        </authorList>
    </citation>
    <scope>NUCLEOTIDE SEQUENCE [LARGE SCALE GENOMIC DNA]</scope>
    <source>
        <strain evidence="1 2">ZYX-F-186</strain>
    </source>
</reference>
<sequence length="445" mass="49385">MARSLRSYRHEAERLRAAGRSYRQIAVLWRERYGLNSRVAYRLAHGLTQADVAERWNAQWPDPTTPKTAKTISYWEIWPAPGGRTPSPDTLNKLAYLYRCSAGELLDGEDYSRLDPANSVELDTEPTENAQVDVGPPPANLIAASGIRAVTSETVDGFEALTDTYRQADYRSGSRRVTTDLAGHLRRMLQVSDRATSKHTQRRLMQAVGDAAQLAGWLAIDGQGYEQALGHCRLALSVAEKINDRALHAYTLGVISYVHLHAGDGGAALRVLDTAKEMAARDVPPAVTSWIYEAVGEAHGLLGERRPGSAALAVAERRFDGVTADNTPSWLAFFNADCHAARLKGRCLMRLRQPANAATALNEALELLPSTFVRERSGTLIDLAQVHVQLRQIEEACHLAAQADVLARRTQSERNRRRLRELLVDLMPWAHLESVRDLHRQVLLN</sequence>
<dbReference type="InterPro" id="IPR010982">
    <property type="entry name" value="Lambda_DNA-bd_dom_sf"/>
</dbReference>